<evidence type="ECO:0000256" key="11">
    <source>
        <dbReference type="PROSITE-ProRule" id="PRU01360"/>
    </source>
</evidence>
<evidence type="ECO:0000256" key="1">
    <source>
        <dbReference type="ARBA" id="ARBA00004571"/>
    </source>
</evidence>
<dbReference type="RefSeq" id="WP_101263997.1">
    <property type="nucleotide sequence ID" value="NZ_NWTK01000001.1"/>
</dbReference>
<gene>
    <name evidence="16" type="ORF">COO20_02000</name>
</gene>
<evidence type="ECO:0000256" key="7">
    <source>
        <dbReference type="ARBA" id="ARBA00023065"/>
    </source>
</evidence>
<comment type="subcellular location">
    <subcellularLocation>
        <location evidence="1 11">Cell outer membrane</location>
        <topology evidence="1 11">Multi-pass membrane protein</topology>
    </subcellularLocation>
</comment>
<comment type="similarity">
    <text evidence="11 12">Belongs to the TonB-dependent receptor family.</text>
</comment>
<dbReference type="SUPFAM" id="SSF56935">
    <property type="entry name" value="Porins"/>
    <property type="match status" value="1"/>
</dbReference>
<feature type="chain" id="PRO_5014969260" evidence="13">
    <location>
        <begin position="26"/>
        <end position="692"/>
    </location>
</feature>
<keyword evidence="8 12" id="KW-0798">TonB box</keyword>
<dbReference type="GO" id="GO:0009279">
    <property type="term" value="C:cell outer membrane"/>
    <property type="evidence" value="ECO:0007669"/>
    <property type="project" value="UniProtKB-SubCell"/>
</dbReference>
<dbReference type="InterPro" id="IPR036942">
    <property type="entry name" value="Beta-barrel_TonB_sf"/>
</dbReference>
<feature type="signal peptide" evidence="13">
    <location>
        <begin position="1"/>
        <end position="25"/>
    </location>
</feature>
<dbReference type="GO" id="GO:0006826">
    <property type="term" value="P:iron ion transport"/>
    <property type="evidence" value="ECO:0007669"/>
    <property type="project" value="UniProtKB-KW"/>
</dbReference>
<evidence type="ECO:0000256" key="2">
    <source>
        <dbReference type="ARBA" id="ARBA00022448"/>
    </source>
</evidence>
<sequence length="692" mass="75789">MRVLSKNSLAIAVASSALGMTPALADEEVPQKTIQLEEVIVTGEKISRSEDSTLSSVAVTTSEDIRKEGARNLQDVLGTTPGVYTQSGNENWGIRGIPVQGFDEQGPAALNGAISVYVDDAVQSNSLLTANPLSLWDVEQIEVYRGAQSTTQGRNSLAGAVVMKTKDPTFTPEFAVQGNVGRFGERGSSALANGTLVDNRLAGRLAVDYQAEDGYITNQTLGEDANPLRSANLRGKLLFLPSDDVDLLLTFSHNSQRAGLNAVSATGGVPDYFNVYENTETYHKLDQNAASAKLDWYLDDEWTLTSISSATFVENHTVLDFDRLATSTQAALRHHEQTIASQEVRLGYDYDQLTGFFGAYLGRTTGDIDDQLAVSGTPVMDEQGRVQINNYALFGEANWEFVEDWTLISGLRWDYEENHTRINYTLDTLGLATDPSADENISSNVLLPKVGLSYNLTEDQLVGVTWQRGYRSGGVNLRALAQHTTYDPEFTDTYELAWRGNWLNRRLRTNANLYYTDWTDQQVTFRDGSGNRQIANAASSRMAGIEMSAEYLVTSQLAVNADASYSDTKYDSFVSDGIDYSGHDFLYAPKYQASVGANYTFENGFLIGGNVVYQGDSVSNFITNGSNQIVGERHSDPVALVNLNAEYAIGNATFSGYVKNLFNERYITNNQSDTVMDVGAPLTFGVAARYAF</sequence>
<evidence type="ECO:0000259" key="14">
    <source>
        <dbReference type="Pfam" id="PF00593"/>
    </source>
</evidence>
<dbReference type="AlphaFoldDB" id="A0A2N3KZT2"/>
<dbReference type="Pfam" id="PF00593">
    <property type="entry name" value="TonB_dep_Rec_b-barrel"/>
    <property type="match status" value="1"/>
</dbReference>
<evidence type="ECO:0000256" key="5">
    <source>
        <dbReference type="ARBA" id="ARBA00022692"/>
    </source>
</evidence>
<evidence type="ECO:0000256" key="12">
    <source>
        <dbReference type="RuleBase" id="RU003357"/>
    </source>
</evidence>
<dbReference type="PANTHER" id="PTHR32552:SF81">
    <property type="entry name" value="TONB-DEPENDENT OUTER MEMBRANE RECEPTOR"/>
    <property type="match status" value="1"/>
</dbReference>
<evidence type="ECO:0000313" key="17">
    <source>
        <dbReference type="Proteomes" id="UP000233597"/>
    </source>
</evidence>
<organism evidence="16 17">
    <name type="scientific">Thalassospira marina</name>
    <dbReference type="NCBI Taxonomy" id="2048283"/>
    <lineage>
        <taxon>Bacteria</taxon>
        <taxon>Pseudomonadati</taxon>
        <taxon>Pseudomonadota</taxon>
        <taxon>Alphaproteobacteria</taxon>
        <taxon>Rhodospirillales</taxon>
        <taxon>Thalassospiraceae</taxon>
        <taxon>Thalassospira</taxon>
    </lineage>
</organism>
<protein>
    <submittedName>
        <fullName evidence="16">Energy transducer TonB</fullName>
    </submittedName>
</protein>
<evidence type="ECO:0000256" key="10">
    <source>
        <dbReference type="ARBA" id="ARBA00023237"/>
    </source>
</evidence>
<keyword evidence="3 11" id="KW-1134">Transmembrane beta strand</keyword>
<evidence type="ECO:0000256" key="9">
    <source>
        <dbReference type="ARBA" id="ARBA00023136"/>
    </source>
</evidence>
<evidence type="ECO:0000256" key="6">
    <source>
        <dbReference type="ARBA" id="ARBA00023004"/>
    </source>
</evidence>
<evidence type="ECO:0000313" key="16">
    <source>
        <dbReference type="EMBL" id="PKR56007.1"/>
    </source>
</evidence>
<feature type="domain" description="TonB-dependent receptor-like beta-barrel" evidence="14">
    <location>
        <begin position="250"/>
        <end position="661"/>
    </location>
</feature>
<dbReference type="Gene3D" id="2.40.170.20">
    <property type="entry name" value="TonB-dependent receptor, beta-barrel domain"/>
    <property type="match status" value="1"/>
</dbReference>
<keyword evidence="6" id="KW-0408">Iron</keyword>
<dbReference type="OrthoDB" id="7413795at2"/>
<evidence type="ECO:0000259" key="15">
    <source>
        <dbReference type="Pfam" id="PF07715"/>
    </source>
</evidence>
<keyword evidence="2 11" id="KW-0813">Transport</keyword>
<reference evidence="16 17" key="1">
    <citation type="submission" date="2017-09" db="EMBL/GenBank/DDBJ databases">
        <title>Biodiversity and function of Thalassospira species in the particle-attached aromatic-hydrocarbon-degrading consortia from the surface seawater of the South China Sea.</title>
        <authorList>
            <person name="Dong C."/>
            <person name="Liu R."/>
            <person name="Shao Z."/>
        </authorList>
    </citation>
    <scope>NUCLEOTIDE SEQUENCE [LARGE SCALE GENOMIC DNA]</scope>
    <source>
        <strain evidence="16 17">CSC1P2</strain>
    </source>
</reference>
<dbReference type="InterPro" id="IPR039426">
    <property type="entry name" value="TonB-dep_rcpt-like"/>
</dbReference>
<dbReference type="PANTHER" id="PTHR32552">
    <property type="entry name" value="FERRICHROME IRON RECEPTOR-RELATED"/>
    <property type="match status" value="1"/>
</dbReference>
<keyword evidence="10 11" id="KW-0998">Cell outer membrane</keyword>
<name>A0A2N3KZT2_9PROT</name>
<keyword evidence="13" id="KW-0732">Signal</keyword>
<proteinExistence type="inferred from homology"/>
<evidence type="ECO:0000256" key="4">
    <source>
        <dbReference type="ARBA" id="ARBA00022496"/>
    </source>
</evidence>
<evidence type="ECO:0000256" key="13">
    <source>
        <dbReference type="SAM" id="SignalP"/>
    </source>
</evidence>
<keyword evidence="9 11" id="KW-0472">Membrane</keyword>
<dbReference type="PROSITE" id="PS52016">
    <property type="entry name" value="TONB_DEPENDENT_REC_3"/>
    <property type="match status" value="1"/>
</dbReference>
<dbReference type="Pfam" id="PF07715">
    <property type="entry name" value="Plug"/>
    <property type="match status" value="1"/>
</dbReference>
<keyword evidence="7" id="KW-0406">Ion transport</keyword>
<accession>A0A2N3KZT2</accession>
<dbReference type="Proteomes" id="UP000233597">
    <property type="component" value="Unassembled WGS sequence"/>
</dbReference>
<dbReference type="InterPro" id="IPR012910">
    <property type="entry name" value="Plug_dom"/>
</dbReference>
<feature type="domain" description="TonB-dependent receptor plug" evidence="15">
    <location>
        <begin position="51"/>
        <end position="160"/>
    </location>
</feature>
<dbReference type="CDD" id="cd01347">
    <property type="entry name" value="ligand_gated_channel"/>
    <property type="match status" value="1"/>
</dbReference>
<dbReference type="EMBL" id="NWTK01000001">
    <property type="protein sequence ID" value="PKR56007.1"/>
    <property type="molecule type" value="Genomic_DNA"/>
</dbReference>
<dbReference type="InterPro" id="IPR000531">
    <property type="entry name" value="Beta-barrel_TonB"/>
</dbReference>
<evidence type="ECO:0000256" key="3">
    <source>
        <dbReference type="ARBA" id="ARBA00022452"/>
    </source>
</evidence>
<evidence type="ECO:0000256" key="8">
    <source>
        <dbReference type="ARBA" id="ARBA00023077"/>
    </source>
</evidence>
<keyword evidence="5 11" id="KW-0812">Transmembrane</keyword>
<comment type="caution">
    <text evidence="16">The sequence shown here is derived from an EMBL/GenBank/DDBJ whole genome shotgun (WGS) entry which is preliminary data.</text>
</comment>
<keyword evidence="4" id="KW-0410">Iron transport</keyword>